<evidence type="ECO:0000313" key="2">
    <source>
        <dbReference type="Proteomes" id="UP001163324"/>
    </source>
</evidence>
<dbReference type="EMBL" id="CM047940">
    <property type="protein sequence ID" value="KAI9904200.1"/>
    <property type="molecule type" value="Genomic_DNA"/>
</dbReference>
<evidence type="ECO:0000313" key="1">
    <source>
        <dbReference type="EMBL" id="KAI9904200.1"/>
    </source>
</evidence>
<dbReference type="Proteomes" id="UP001163324">
    <property type="component" value="Chromosome 1"/>
</dbReference>
<reference evidence="1" key="1">
    <citation type="submission" date="2022-10" db="EMBL/GenBank/DDBJ databases">
        <title>Complete Genome of Trichothecium roseum strain YXFP-22015, a Plant Pathogen Isolated from Citrus.</title>
        <authorList>
            <person name="Wang Y."/>
            <person name="Zhu L."/>
        </authorList>
    </citation>
    <scope>NUCLEOTIDE SEQUENCE</scope>
    <source>
        <strain evidence="1">YXFP-22015</strain>
    </source>
</reference>
<accession>A0ACC0VED9</accession>
<gene>
    <name evidence="1" type="ORF">N3K66_000729</name>
</gene>
<proteinExistence type="predicted"/>
<sequence length="272" mass="30694">MSFRIPVSRLCAITPRAYTRAYSAPPPPPSPSPEAAWAAAGPRSGTGAGASPPSLPSSRQLFFDEEPPAEEEGQRRSKSQPKKPIRFVRTYSHFPKDLFRCQPWAHFNLHARRDRGGAGGGGGGGGSAAEVGAHDITVEHKEQVATKDCRVFPWSLEPWFRKAPNGFFLRENNKEMRYFMNHRARMRMYVFVIEAGTPVPEDLLLVNNFGSGRWYLEPGRIMTLGELNGKINSFMRERAPRMTHRVLKKAFREIERKKHPANPWPPGYRAAR</sequence>
<protein>
    <submittedName>
        <fullName evidence="1">Uncharacterized protein</fullName>
    </submittedName>
</protein>
<name>A0ACC0VED9_9HYPO</name>
<organism evidence="1 2">
    <name type="scientific">Trichothecium roseum</name>
    <dbReference type="NCBI Taxonomy" id="47278"/>
    <lineage>
        <taxon>Eukaryota</taxon>
        <taxon>Fungi</taxon>
        <taxon>Dikarya</taxon>
        <taxon>Ascomycota</taxon>
        <taxon>Pezizomycotina</taxon>
        <taxon>Sordariomycetes</taxon>
        <taxon>Hypocreomycetidae</taxon>
        <taxon>Hypocreales</taxon>
        <taxon>Hypocreales incertae sedis</taxon>
        <taxon>Trichothecium</taxon>
    </lineage>
</organism>
<keyword evidence="2" id="KW-1185">Reference proteome</keyword>
<comment type="caution">
    <text evidence="1">The sequence shown here is derived from an EMBL/GenBank/DDBJ whole genome shotgun (WGS) entry which is preliminary data.</text>
</comment>